<keyword evidence="3" id="KW-1185">Reference proteome</keyword>
<dbReference type="RefSeq" id="WP_188997268.1">
    <property type="nucleotide sequence ID" value="NZ_BMHP01000005.1"/>
</dbReference>
<dbReference type="Proteomes" id="UP000612456">
    <property type="component" value="Unassembled WGS sequence"/>
</dbReference>
<evidence type="ECO:0000259" key="1">
    <source>
        <dbReference type="Pfam" id="PF01636"/>
    </source>
</evidence>
<reference evidence="2" key="2">
    <citation type="submission" date="2020-09" db="EMBL/GenBank/DDBJ databases">
        <authorList>
            <person name="Sun Q."/>
            <person name="Zhou Y."/>
        </authorList>
    </citation>
    <scope>NUCLEOTIDE SEQUENCE</scope>
    <source>
        <strain evidence="2">CGMCC 1.15178</strain>
    </source>
</reference>
<accession>A0A916ZDC1</accession>
<dbReference type="InterPro" id="IPR011009">
    <property type="entry name" value="Kinase-like_dom_sf"/>
</dbReference>
<comment type="caution">
    <text evidence="2">The sequence shown here is derived from an EMBL/GenBank/DDBJ whole genome shotgun (WGS) entry which is preliminary data.</text>
</comment>
<sequence length="320" mass="36177">MESGPELPDGLMLPDGTLNSGHIIKREILYRGMNGQAVERIYCRPGQSYIYKPLTNDEQWGKEKWVYDHVLPSFPPIYPKILLSSFNRQTGGHAILFEDMGRLDHIFRKEVAVELAELVASWHALDTVPLLDAPLRGPKPPIEAIIGDLRRNQAETAAALMSASIPEALLIRVYQAMEHAEFPAKPVISHGDLHAGNYAAVQGRLVVLDWEHTHLNSPLWDLYHMIDMSHPLFPKSMTEDSRNDILQAYLKAAGHDGHLSGKEGADFKRQYMLFASIFSIWMIRLIQGDLARNDGKWPREQLIRQLQETTESLKQCADGL</sequence>
<dbReference type="InterPro" id="IPR002575">
    <property type="entry name" value="Aminoglycoside_PTrfase"/>
</dbReference>
<proteinExistence type="predicted"/>
<dbReference type="EMBL" id="BMHP01000005">
    <property type="protein sequence ID" value="GGD90086.1"/>
    <property type="molecule type" value="Genomic_DNA"/>
</dbReference>
<dbReference type="Gene3D" id="3.90.1200.10">
    <property type="match status" value="1"/>
</dbReference>
<dbReference type="AlphaFoldDB" id="A0A916ZDC1"/>
<feature type="domain" description="Aminoglycoside phosphotransferase" evidence="1">
    <location>
        <begin position="102"/>
        <end position="253"/>
    </location>
</feature>
<dbReference type="SUPFAM" id="SSF56112">
    <property type="entry name" value="Protein kinase-like (PK-like)"/>
    <property type="match status" value="1"/>
</dbReference>
<evidence type="ECO:0000313" key="3">
    <source>
        <dbReference type="Proteomes" id="UP000612456"/>
    </source>
</evidence>
<protein>
    <recommendedName>
        <fullName evidence="1">Aminoglycoside phosphotransferase domain-containing protein</fullName>
    </recommendedName>
</protein>
<evidence type="ECO:0000313" key="2">
    <source>
        <dbReference type="EMBL" id="GGD90086.1"/>
    </source>
</evidence>
<organism evidence="2 3">
    <name type="scientific">Paenibacillus nasutitermitis</name>
    <dbReference type="NCBI Taxonomy" id="1652958"/>
    <lineage>
        <taxon>Bacteria</taxon>
        <taxon>Bacillati</taxon>
        <taxon>Bacillota</taxon>
        <taxon>Bacilli</taxon>
        <taxon>Bacillales</taxon>
        <taxon>Paenibacillaceae</taxon>
        <taxon>Paenibacillus</taxon>
    </lineage>
</organism>
<reference evidence="2" key="1">
    <citation type="journal article" date="2014" name="Int. J. Syst. Evol. Microbiol.">
        <title>Complete genome sequence of Corynebacterium casei LMG S-19264T (=DSM 44701T), isolated from a smear-ripened cheese.</title>
        <authorList>
            <consortium name="US DOE Joint Genome Institute (JGI-PGF)"/>
            <person name="Walter F."/>
            <person name="Albersmeier A."/>
            <person name="Kalinowski J."/>
            <person name="Ruckert C."/>
        </authorList>
    </citation>
    <scope>NUCLEOTIDE SEQUENCE</scope>
    <source>
        <strain evidence="2">CGMCC 1.15178</strain>
    </source>
</reference>
<gene>
    <name evidence="2" type="ORF">GCM10010911_55900</name>
</gene>
<dbReference type="Pfam" id="PF01636">
    <property type="entry name" value="APH"/>
    <property type="match status" value="1"/>
</dbReference>
<name>A0A916ZDC1_9BACL</name>